<evidence type="ECO:0000256" key="1">
    <source>
        <dbReference type="SAM" id="Phobius"/>
    </source>
</evidence>
<keyword evidence="1" id="KW-0472">Membrane</keyword>
<protein>
    <submittedName>
        <fullName evidence="2">Uncharacterized protein</fullName>
    </submittedName>
</protein>
<sequence>MELHLLFWLQLIKNFKFASESCSRHQKIKLILLLIASTSFEILTLLSGSFNLFHILYFQIL</sequence>
<organism evidence="2 3">
    <name type="scientific">Euplotes crassus</name>
    <dbReference type="NCBI Taxonomy" id="5936"/>
    <lineage>
        <taxon>Eukaryota</taxon>
        <taxon>Sar</taxon>
        <taxon>Alveolata</taxon>
        <taxon>Ciliophora</taxon>
        <taxon>Intramacronucleata</taxon>
        <taxon>Spirotrichea</taxon>
        <taxon>Hypotrichia</taxon>
        <taxon>Euplotida</taxon>
        <taxon>Euplotidae</taxon>
        <taxon>Moneuplotes</taxon>
    </lineage>
</organism>
<reference evidence="2" key="1">
    <citation type="submission" date="2023-07" db="EMBL/GenBank/DDBJ databases">
        <authorList>
            <consortium name="AG Swart"/>
            <person name="Singh M."/>
            <person name="Singh A."/>
            <person name="Seah K."/>
            <person name="Emmerich C."/>
        </authorList>
    </citation>
    <scope>NUCLEOTIDE SEQUENCE</scope>
    <source>
        <strain evidence="2">DP1</strain>
    </source>
</reference>
<feature type="transmembrane region" description="Helical" evidence="1">
    <location>
        <begin position="30"/>
        <end position="57"/>
    </location>
</feature>
<comment type="caution">
    <text evidence="2">The sequence shown here is derived from an EMBL/GenBank/DDBJ whole genome shotgun (WGS) entry which is preliminary data.</text>
</comment>
<keyword evidence="1" id="KW-1133">Transmembrane helix</keyword>
<evidence type="ECO:0000313" key="3">
    <source>
        <dbReference type="Proteomes" id="UP001295684"/>
    </source>
</evidence>
<name>A0AAD1XZY9_EUPCR</name>
<proteinExistence type="predicted"/>
<gene>
    <name evidence="2" type="ORF">ECRASSUSDP1_LOCUS23214</name>
</gene>
<keyword evidence="3" id="KW-1185">Reference proteome</keyword>
<dbReference type="EMBL" id="CAMPGE010023869">
    <property type="protein sequence ID" value="CAI2381751.1"/>
    <property type="molecule type" value="Genomic_DNA"/>
</dbReference>
<keyword evidence="1" id="KW-0812">Transmembrane</keyword>
<accession>A0AAD1XZY9</accession>
<dbReference type="AlphaFoldDB" id="A0AAD1XZY9"/>
<dbReference type="Proteomes" id="UP001295684">
    <property type="component" value="Unassembled WGS sequence"/>
</dbReference>
<evidence type="ECO:0000313" key="2">
    <source>
        <dbReference type="EMBL" id="CAI2381751.1"/>
    </source>
</evidence>